<dbReference type="InterPro" id="IPR035999">
    <property type="entry name" value="Sec7_dom_sf"/>
</dbReference>
<feature type="compositionally biased region" description="Polar residues" evidence="1">
    <location>
        <begin position="356"/>
        <end position="367"/>
    </location>
</feature>
<dbReference type="PANTHER" id="PTHR10663:SF373">
    <property type="entry name" value="PH AND SEC7 DOMAIN-CONTAINING PROTEIN C11E3.11C"/>
    <property type="match status" value="1"/>
</dbReference>
<feature type="compositionally biased region" description="Polar residues" evidence="1">
    <location>
        <begin position="679"/>
        <end position="698"/>
    </location>
</feature>
<gene>
    <name evidence="3" type="ORF">NA57DRAFT_48817</name>
</gene>
<feature type="compositionally biased region" description="Low complexity" evidence="1">
    <location>
        <begin position="337"/>
        <end position="351"/>
    </location>
</feature>
<sequence>MDFVGHPPSLRSAKGKGPVRSLDTLAPSNNPTTFFDDATPIERANDDSFIGHAARDSHDLSLRLEGNRNSVVDHMLLSLDSMPNGSSSFPVPAPALFTHYIGDIDTQIGISHNLGPGRRRGHTHTESRSSDYDIDAHDIYNTFSGVHRGKRSDEITYLPRQSTRDGSRAGGYEYATSDAARDSYNGNRYGHVRGWGRKGSKGSMTSIDVMGQETSLPMSSRGLGSRAASFDQSQRHLLDQRADASSMMARGRPVPGDYWQHASAPEPHVPAGPRSRPQQAPASTPMHPPLPAYEADVYKPKRKSSIKSATSRLSRKGRPETADISRNSHVQDAWGVPSEPLDPLAAPSPSAGYRKTMTTPAQSNQNQTKERPGFFRRVFGSKSSAPAPQPEHERSQRPPTQARQRNSAPSHPSDFSSDRDRPKTQPSPQSSSQHIAAQMKSQGKVAATPDVPPVPVEHQSQTQTLNKKPSSFFRRRKKSISEREGSRPPITILQQHPKLTNLQAGADVPPAQQSPSISSLRKVMNPYTQGDPHGQEPQAQETQVNSFSPGYTPHKDATIRSVPPGSPLLRKSRPPTAKAQEESFLQDSSGNEERNSGKLSPTSANFGANAAQDTRQRPQTSPAMPFASDGAGKENVSPGLSAAQPGTLRKSPSENSVRGRSPSPRPQSEAHEDDWLVRTANNRSQSRLKTQASRSSNRVWIEDDSDAEKKTTSAAVSPLSLPIEGVRRTSSKASDISPLETISPTSTTDVFQSATSLPIVQVEGDKMTAAESVAIDTEFPQLEDRERAAKIFAGDESFVKKGRAAGWLGETSFVSARTRKAYMELFDWQGSSILNAFRELCTRLVLRAESQQLDRIIDAFSQRWTACNVNHGFRGTDVVHTITYSILMLNTDLHVANQNMSRSEFCRNTLPTIRRIADETSPDGPRLSLETKRPKNRLSILPPGLDSSDTPSDNCDVLVNKPNDGSTKPWESQVETVLREFYNSIRQTPLPLHGALDPQRNLSTASGGNNLTVVNSSTLRRSPSVLSKTPSETISYRGRPSEMRSATSRWPIGNKARSRPRLYPMTTNTVGSSRTSLDDQSVWSPAASSTWSKYSFGKAQTQSSSWVASFGAGSVSVESLGSGFAGEGYSQSIGFANALSQAITREEHVARDGEGEEEFGRVRPLLEDETLELHGAPWAKEGLVVWKHDLAERGKKAKDRQWKECFAVVEKGYLRLFSFHQNSKTQRNKKNRQQATINAGGAVGGGNWLEDAESMGCFLLRQTLASNLPPPGYSDQRPHVWALTFPNGALHFFHVGTDDIGQEFARTANYWSARLSKEPLVGGISNIEYGWSDNILNMALVNKQDSRPGSEGRPGSATALPRARLPGDKATLIDWTPPVQSMMASQLMEVDQMKALTNYVRALEDELLAHNELRKAISLAYSPRHPNMHTAKKNWEGKSSYLLKEIVKYKTYVNSLTEAEALKEKIYAERTE</sequence>
<protein>
    <recommendedName>
        <fullName evidence="2">SEC7 domain-containing protein</fullName>
    </recommendedName>
</protein>
<reference evidence="3" key="1">
    <citation type="journal article" date="2020" name="Stud. Mycol.">
        <title>101 Dothideomycetes genomes: a test case for predicting lifestyles and emergence of pathogens.</title>
        <authorList>
            <person name="Haridas S."/>
            <person name="Albert R."/>
            <person name="Binder M."/>
            <person name="Bloem J."/>
            <person name="Labutti K."/>
            <person name="Salamov A."/>
            <person name="Andreopoulos B."/>
            <person name="Baker S."/>
            <person name="Barry K."/>
            <person name="Bills G."/>
            <person name="Bluhm B."/>
            <person name="Cannon C."/>
            <person name="Castanera R."/>
            <person name="Culley D."/>
            <person name="Daum C."/>
            <person name="Ezra D."/>
            <person name="Gonzalez J."/>
            <person name="Henrissat B."/>
            <person name="Kuo A."/>
            <person name="Liang C."/>
            <person name="Lipzen A."/>
            <person name="Lutzoni F."/>
            <person name="Magnuson J."/>
            <person name="Mondo S."/>
            <person name="Nolan M."/>
            <person name="Ohm R."/>
            <person name="Pangilinan J."/>
            <person name="Park H.-J."/>
            <person name="Ramirez L."/>
            <person name="Alfaro M."/>
            <person name="Sun H."/>
            <person name="Tritt A."/>
            <person name="Yoshinaga Y."/>
            <person name="Zwiers L.-H."/>
            <person name="Turgeon B."/>
            <person name="Goodwin S."/>
            <person name="Spatafora J."/>
            <person name="Crous P."/>
            <person name="Grigoriev I."/>
        </authorList>
    </citation>
    <scope>NUCLEOTIDE SEQUENCE</scope>
    <source>
        <strain evidence="3">CBS 133067</strain>
    </source>
</reference>
<feature type="region of interest" description="Disordered" evidence="1">
    <location>
        <begin position="1021"/>
        <end position="1079"/>
    </location>
</feature>
<evidence type="ECO:0000256" key="1">
    <source>
        <dbReference type="SAM" id="MobiDB-lite"/>
    </source>
</evidence>
<evidence type="ECO:0000313" key="3">
    <source>
        <dbReference type="EMBL" id="KAF2093186.1"/>
    </source>
</evidence>
<feature type="domain" description="SEC7" evidence="2">
    <location>
        <begin position="763"/>
        <end position="930"/>
    </location>
</feature>
<dbReference type="SUPFAM" id="SSF50729">
    <property type="entry name" value="PH domain-like"/>
    <property type="match status" value="1"/>
</dbReference>
<feature type="compositionally biased region" description="Polar residues" evidence="1">
    <location>
        <begin position="1021"/>
        <end position="1034"/>
    </location>
</feature>
<feature type="region of interest" description="Disordered" evidence="1">
    <location>
        <begin position="1"/>
        <end position="40"/>
    </location>
</feature>
<feature type="compositionally biased region" description="Basic and acidic residues" evidence="1">
    <location>
        <begin position="233"/>
        <end position="242"/>
    </location>
</feature>
<dbReference type="Proteomes" id="UP000799772">
    <property type="component" value="Unassembled WGS sequence"/>
</dbReference>
<name>A0A9P4I1D1_9PEZI</name>
<feature type="compositionally biased region" description="Polar residues" evidence="1">
    <location>
        <begin position="537"/>
        <end position="549"/>
    </location>
</feature>
<evidence type="ECO:0000313" key="4">
    <source>
        <dbReference type="Proteomes" id="UP000799772"/>
    </source>
</evidence>
<dbReference type="InterPro" id="IPR011993">
    <property type="entry name" value="PH-like_dom_sf"/>
</dbReference>
<dbReference type="SUPFAM" id="SSF48425">
    <property type="entry name" value="Sec7 domain"/>
    <property type="match status" value="1"/>
</dbReference>
<accession>A0A9P4I1D1</accession>
<dbReference type="Gene3D" id="2.30.29.30">
    <property type="entry name" value="Pleckstrin-homology domain (PH domain)/Phosphotyrosine-binding domain (PTB)"/>
    <property type="match status" value="1"/>
</dbReference>
<keyword evidence="4" id="KW-1185">Reference proteome</keyword>
<feature type="compositionally biased region" description="Polar residues" evidence="1">
    <location>
        <begin position="492"/>
        <end position="503"/>
    </location>
</feature>
<dbReference type="OrthoDB" id="2157641at2759"/>
<dbReference type="Pfam" id="PF01369">
    <property type="entry name" value="Sec7"/>
    <property type="match status" value="1"/>
</dbReference>
<dbReference type="Gene3D" id="1.10.1000.11">
    <property type="entry name" value="Arf Nucleotide-binding Site Opener,domain 2"/>
    <property type="match status" value="1"/>
</dbReference>
<dbReference type="InterPro" id="IPR041681">
    <property type="entry name" value="PH_9"/>
</dbReference>
<dbReference type="PANTHER" id="PTHR10663">
    <property type="entry name" value="GUANYL-NUCLEOTIDE EXCHANGE FACTOR"/>
    <property type="match status" value="1"/>
</dbReference>
<feature type="compositionally biased region" description="Polar residues" evidence="1">
    <location>
        <begin position="397"/>
        <end position="415"/>
    </location>
</feature>
<comment type="caution">
    <text evidence="3">The sequence shown here is derived from an EMBL/GenBank/DDBJ whole genome shotgun (WGS) entry which is preliminary data.</text>
</comment>
<dbReference type="GO" id="GO:0005085">
    <property type="term" value="F:guanyl-nucleotide exchange factor activity"/>
    <property type="evidence" value="ECO:0007669"/>
    <property type="project" value="InterPro"/>
</dbReference>
<dbReference type="SMART" id="SM00222">
    <property type="entry name" value="Sec7"/>
    <property type="match status" value="1"/>
</dbReference>
<dbReference type="GO" id="GO:0032012">
    <property type="term" value="P:regulation of ARF protein signal transduction"/>
    <property type="evidence" value="ECO:0007669"/>
    <property type="project" value="InterPro"/>
</dbReference>
<evidence type="ECO:0000259" key="2">
    <source>
        <dbReference type="PROSITE" id="PS50190"/>
    </source>
</evidence>
<dbReference type="PROSITE" id="PS50190">
    <property type="entry name" value="SEC7"/>
    <property type="match status" value="1"/>
</dbReference>
<feature type="compositionally biased region" description="Polar residues" evidence="1">
    <location>
        <begin position="597"/>
        <end position="622"/>
    </location>
</feature>
<proteinExistence type="predicted"/>
<feature type="region of interest" description="Disordered" evidence="1">
    <location>
        <begin position="917"/>
        <end position="953"/>
    </location>
</feature>
<feature type="region of interest" description="Disordered" evidence="1">
    <location>
        <begin position="215"/>
        <end position="716"/>
    </location>
</feature>
<dbReference type="EMBL" id="ML978139">
    <property type="protein sequence ID" value="KAF2093186.1"/>
    <property type="molecule type" value="Genomic_DNA"/>
</dbReference>
<dbReference type="InterPro" id="IPR023394">
    <property type="entry name" value="Sec7_C_sf"/>
</dbReference>
<feature type="compositionally biased region" description="Polar residues" evidence="1">
    <location>
        <begin position="1065"/>
        <end position="1079"/>
    </location>
</feature>
<feature type="compositionally biased region" description="Polar residues" evidence="1">
    <location>
        <begin position="458"/>
        <end position="469"/>
    </location>
</feature>
<dbReference type="Pfam" id="PF15410">
    <property type="entry name" value="PH_9"/>
    <property type="match status" value="1"/>
</dbReference>
<dbReference type="InterPro" id="IPR000904">
    <property type="entry name" value="Sec7_dom"/>
</dbReference>
<organism evidence="3 4">
    <name type="scientific">Rhizodiscina lignyota</name>
    <dbReference type="NCBI Taxonomy" id="1504668"/>
    <lineage>
        <taxon>Eukaryota</taxon>
        <taxon>Fungi</taxon>
        <taxon>Dikarya</taxon>
        <taxon>Ascomycota</taxon>
        <taxon>Pezizomycotina</taxon>
        <taxon>Dothideomycetes</taxon>
        <taxon>Pleosporomycetidae</taxon>
        <taxon>Aulographales</taxon>
        <taxon>Rhizodiscinaceae</taxon>
        <taxon>Rhizodiscina</taxon>
    </lineage>
</organism>